<proteinExistence type="predicted"/>
<dbReference type="Gene3D" id="3.90.1150.30">
    <property type="match status" value="1"/>
</dbReference>
<dbReference type="PANTHER" id="PTHR35145">
    <property type="entry name" value="CYTOPLASMIC PROTEIN-RELATED"/>
    <property type="match status" value="1"/>
</dbReference>
<dbReference type="PANTHER" id="PTHR35145:SF1">
    <property type="entry name" value="CYTOPLASMIC PROTEIN"/>
    <property type="match status" value="1"/>
</dbReference>
<dbReference type="Proteomes" id="UP001501692">
    <property type="component" value="Unassembled WGS sequence"/>
</dbReference>
<protein>
    <submittedName>
        <fullName evidence="1">MmcQ/YjbR family DNA-binding protein</fullName>
    </submittedName>
</protein>
<keyword evidence="1" id="KW-0238">DNA-binding</keyword>
<dbReference type="EMBL" id="BAABJK010000004">
    <property type="protein sequence ID" value="GAA4962884.1"/>
    <property type="molecule type" value="Genomic_DNA"/>
</dbReference>
<accession>A0ABP9H792</accession>
<dbReference type="InterPro" id="IPR007351">
    <property type="entry name" value="YjbR"/>
</dbReference>
<keyword evidence="2" id="KW-1185">Reference proteome</keyword>
<dbReference type="InterPro" id="IPR058532">
    <property type="entry name" value="YjbR/MT2646/Rv2570-like"/>
</dbReference>
<dbReference type="GO" id="GO:0003677">
    <property type="term" value="F:DNA binding"/>
    <property type="evidence" value="ECO:0007669"/>
    <property type="project" value="UniProtKB-KW"/>
</dbReference>
<gene>
    <name evidence="1" type="ORF">GCM10023315_08940</name>
</gene>
<name>A0ABP9H792_9FLAO</name>
<dbReference type="RefSeq" id="WP_345164992.1">
    <property type="nucleotide sequence ID" value="NZ_BAABJK010000004.1"/>
</dbReference>
<dbReference type="InterPro" id="IPR038056">
    <property type="entry name" value="YjbR-like_sf"/>
</dbReference>
<dbReference type="SUPFAM" id="SSF142906">
    <property type="entry name" value="YjbR-like"/>
    <property type="match status" value="1"/>
</dbReference>
<sequence length="122" mass="14310">MNIEQIREHCLSKKGASESFPFDEDTLVFKVLTKMFVLAPLRLWDKGESTITLKCNPEYTEELRGEYKSIYAGPYVSNKHWNTINIYEGELQPDFIKELIDHSYDMVVKGMTKKMRNQLNEL</sequence>
<evidence type="ECO:0000313" key="1">
    <source>
        <dbReference type="EMBL" id="GAA4962884.1"/>
    </source>
</evidence>
<evidence type="ECO:0000313" key="2">
    <source>
        <dbReference type="Proteomes" id="UP001501692"/>
    </source>
</evidence>
<reference evidence="2" key="1">
    <citation type="journal article" date="2019" name="Int. J. Syst. Evol. Microbiol.">
        <title>The Global Catalogue of Microorganisms (GCM) 10K type strain sequencing project: providing services to taxonomists for standard genome sequencing and annotation.</title>
        <authorList>
            <consortium name="The Broad Institute Genomics Platform"/>
            <consortium name="The Broad Institute Genome Sequencing Center for Infectious Disease"/>
            <person name="Wu L."/>
            <person name="Ma J."/>
        </authorList>
    </citation>
    <scope>NUCLEOTIDE SEQUENCE [LARGE SCALE GENOMIC DNA]</scope>
    <source>
        <strain evidence="2">JCM 18287</strain>
    </source>
</reference>
<organism evidence="1 2">
    <name type="scientific">Algibacter aquimarinus</name>
    <dbReference type="NCBI Taxonomy" id="1136748"/>
    <lineage>
        <taxon>Bacteria</taxon>
        <taxon>Pseudomonadati</taxon>
        <taxon>Bacteroidota</taxon>
        <taxon>Flavobacteriia</taxon>
        <taxon>Flavobacteriales</taxon>
        <taxon>Flavobacteriaceae</taxon>
        <taxon>Algibacter</taxon>
    </lineage>
</organism>
<dbReference type="Pfam" id="PF04237">
    <property type="entry name" value="YjbR"/>
    <property type="match status" value="1"/>
</dbReference>
<comment type="caution">
    <text evidence="1">The sequence shown here is derived from an EMBL/GenBank/DDBJ whole genome shotgun (WGS) entry which is preliminary data.</text>
</comment>